<feature type="transmembrane region" description="Helical" evidence="1">
    <location>
        <begin position="62"/>
        <end position="84"/>
    </location>
</feature>
<feature type="transmembrane region" description="Helical" evidence="1">
    <location>
        <begin position="105"/>
        <end position="123"/>
    </location>
</feature>
<protein>
    <submittedName>
        <fullName evidence="2">Uncharacterized protein</fullName>
    </submittedName>
</protein>
<reference evidence="2 3" key="1">
    <citation type="journal article" date="2017" name="Nature">
        <title>Atmospheric trace gases support primary production in Antarctic desert surface soil.</title>
        <authorList>
            <person name="Ji M."/>
            <person name="Greening C."/>
            <person name="Vanwonterghem I."/>
            <person name="Carere C.R."/>
            <person name="Bay S.K."/>
            <person name="Steen J.A."/>
            <person name="Montgomery K."/>
            <person name="Lines T."/>
            <person name="Beardall J."/>
            <person name="van Dorst J."/>
            <person name="Snape I."/>
            <person name="Stott M.B."/>
            <person name="Hugenholtz P."/>
            <person name="Ferrari B.C."/>
        </authorList>
    </citation>
    <scope>NUCLEOTIDE SEQUENCE [LARGE SCALE GENOMIC DNA]</scope>
    <source>
        <strain evidence="2">RRmetagenome_bin12</strain>
    </source>
</reference>
<organism evidence="2 3">
    <name type="scientific">Candidatus Aeolococcus gillhamiae</name>
    <dbReference type="NCBI Taxonomy" id="3127015"/>
    <lineage>
        <taxon>Bacteria</taxon>
        <taxon>Bacillati</taxon>
        <taxon>Candidatus Dormiibacterota</taxon>
        <taxon>Candidatus Dormibacteria</taxon>
        <taxon>Candidatus Aeolococcales</taxon>
        <taxon>Candidatus Aeolococcaceae</taxon>
        <taxon>Candidatus Aeolococcus</taxon>
    </lineage>
</organism>
<proteinExistence type="predicted"/>
<evidence type="ECO:0000313" key="3">
    <source>
        <dbReference type="Proteomes" id="UP000248724"/>
    </source>
</evidence>
<dbReference type="EMBL" id="QHBU01000151">
    <property type="protein sequence ID" value="PZR80489.1"/>
    <property type="molecule type" value="Genomic_DNA"/>
</dbReference>
<name>A0A2W5Z571_9BACT</name>
<dbReference type="Proteomes" id="UP000248724">
    <property type="component" value="Unassembled WGS sequence"/>
</dbReference>
<accession>A0A2W5Z571</accession>
<feature type="transmembrane region" description="Helical" evidence="1">
    <location>
        <begin position="26"/>
        <end position="50"/>
    </location>
</feature>
<sequence length="143" mass="16762">MPYVTLRMLEHSEIPFRLRLRRYMNLVFNHLTWTTLPMLLFFGGALPALIDLDYSLTTEAFWIGWLTAAILTFTLLNTLVLIRVDATMCPKPSDWPWWRRRYAELQLFLYPVVGLALSVIPALEAQTRLMFGAYLEYTVTEKE</sequence>
<gene>
    <name evidence="2" type="ORF">DLM65_08005</name>
</gene>
<keyword evidence="1" id="KW-0812">Transmembrane</keyword>
<evidence type="ECO:0000256" key="1">
    <source>
        <dbReference type="SAM" id="Phobius"/>
    </source>
</evidence>
<keyword evidence="1" id="KW-0472">Membrane</keyword>
<comment type="caution">
    <text evidence="2">The sequence shown here is derived from an EMBL/GenBank/DDBJ whole genome shotgun (WGS) entry which is preliminary data.</text>
</comment>
<keyword evidence="1" id="KW-1133">Transmembrane helix</keyword>
<dbReference type="AlphaFoldDB" id="A0A2W5Z571"/>
<evidence type="ECO:0000313" key="2">
    <source>
        <dbReference type="EMBL" id="PZR80489.1"/>
    </source>
</evidence>